<evidence type="ECO:0000313" key="3">
    <source>
        <dbReference type="Proteomes" id="UP000270291"/>
    </source>
</evidence>
<evidence type="ECO:0000259" key="1">
    <source>
        <dbReference type="Pfam" id="PF01844"/>
    </source>
</evidence>
<evidence type="ECO:0000313" key="2">
    <source>
        <dbReference type="EMBL" id="RSK46212.1"/>
    </source>
</evidence>
<dbReference type="Proteomes" id="UP000270291">
    <property type="component" value="Unassembled WGS sequence"/>
</dbReference>
<dbReference type="AlphaFoldDB" id="A0A3R9MQQ3"/>
<dbReference type="GO" id="GO:0008270">
    <property type="term" value="F:zinc ion binding"/>
    <property type="evidence" value="ECO:0007669"/>
    <property type="project" value="InterPro"/>
</dbReference>
<name>A0A3R9MQQ3_9BACT</name>
<dbReference type="GO" id="GO:0003676">
    <property type="term" value="F:nucleic acid binding"/>
    <property type="evidence" value="ECO:0007669"/>
    <property type="project" value="InterPro"/>
</dbReference>
<dbReference type="OrthoDB" id="2085958at2"/>
<organism evidence="2 3">
    <name type="scientific">Hymenobacter perfusus</name>
    <dbReference type="NCBI Taxonomy" id="1236770"/>
    <lineage>
        <taxon>Bacteria</taxon>
        <taxon>Pseudomonadati</taxon>
        <taxon>Bacteroidota</taxon>
        <taxon>Cytophagia</taxon>
        <taxon>Cytophagales</taxon>
        <taxon>Hymenobacteraceae</taxon>
        <taxon>Hymenobacter</taxon>
    </lineage>
</organism>
<dbReference type="GO" id="GO:0004519">
    <property type="term" value="F:endonuclease activity"/>
    <property type="evidence" value="ECO:0007669"/>
    <property type="project" value="UniProtKB-KW"/>
</dbReference>
<sequence length="184" mass="21005">MPVWLPPEKTGFVSSVAKCYPDMKSRVTDEVFAAIVTECLSVVQVLGRLGLVPAGGNYKTVHERIRRLTLSTEHFTGKAWNQGERYRNFGRQYSMEEILVQNSPYAFTHGLRGRLLKEGYKVHQCEQCGLTEWLNKPIPLELHHLNGVHNDHRLENLQLLCPNCHAQTGSYRGKNQIRHSARVV</sequence>
<proteinExistence type="predicted"/>
<keyword evidence="2" id="KW-0540">Nuclease</keyword>
<reference evidence="2 3" key="1">
    <citation type="submission" date="2018-12" db="EMBL/GenBank/DDBJ databases">
        <authorList>
            <person name="Feng G."/>
            <person name="Zhu H."/>
        </authorList>
    </citation>
    <scope>NUCLEOTIDE SEQUENCE [LARGE SCALE GENOMIC DNA]</scope>
    <source>
        <strain evidence="2 3">LMG 26000</strain>
    </source>
</reference>
<accession>A0A3R9MQQ3</accession>
<keyword evidence="3" id="KW-1185">Reference proteome</keyword>
<feature type="domain" description="HNH" evidence="1">
    <location>
        <begin position="125"/>
        <end position="168"/>
    </location>
</feature>
<comment type="caution">
    <text evidence="2">The sequence shown here is derived from an EMBL/GenBank/DDBJ whole genome shotgun (WGS) entry which is preliminary data.</text>
</comment>
<keyword evidence="2" id="KW-0255">Endonuclease</keyword>
<gene>
    <name evidence="2" type="ORF">EI293_03315</name>
</gene>
<dbReference type="InterPro" id="IPR003615">
    <property type="entry name" value="HNH_nuc"/>
</dbReference>
<dbReference type="InterPro" id="IPR002711">
    <property type="entry name" value="HNH"/>
</dbReference>
<dbReference type="EMBL" id="RWIU01000001">
    <property type="protein sequence ID" value="RSK46212.1"/>
    <property type="molecule type" value="Genomic_DNA"/>
</dbReference>
<keyword evidence="2" id="KW-0378">Hydrolase</keyword>
<dbReference type="CDD" id="cd00085">
    <property type="entry name" value="HNHc"/>
    <property type="match status" value="1"/>
</dbReference>
<protein>
    <submittedName>
        <fullName evidence="2">HNH endonuclease</fullName>
    </submittedName>
</protein>
<dbReference type="Pfam" id="PF01844">
    <property type="entry name" value="HNH"/>
    <property type="match status" value="1"/>
</dbReference>
<dbReference type="RefSeq" id="WP_125435654.1">
    <property type="nucleotide sequence ID" value="NZ_RWIU01000001.1"/>
</dbReference>